<evidence type="ECO:0000256" key="3">
    <source>
        <dbReference type="ARBA" id="ARBA00011643"/>
    </source>
</evidence>
<evidence type="ECO:0000256" key="6">
    <source>
        <dbReference type="ARBA" id="ARBA00023015"/>
    </source>
</evidence>
<dbReference type="Proteomes" id="UP000003503">
    <property type="component" value="Unassembled WGS sequence"/>
</dbReference>
<dbReference type="eggNOG" id="ENOG502ZZGD">
    <property type="taxonomic scope" value="Bacteria"/>
</dbReference>
<comment type="function">
    <text evidence="1">Antiterminator that binds to cis-acting regulatory sequences on the mRNA in the presence of histidine, thereby suppressing transcription termination and activating the hut operon for histidine utilization.</text>
</comment>
<keyword evidence="8" id="KW-0804">Transcription</keyword>
<organism evidence="9 10">
    <name type="scientific">Dialister micraerophilus DSM 19965</name>
    <dbReference type="NCBI Taxonomy" id="888062"/>
    <lineage>
        <taxon>Bacteria</taxon>
        <taxon>Bacillati</taxon>
        <taxon>Bacillota</taxon>
        <taxon>Negativicutes</taxon>
        <taxon>Veillonellales</taxon>
        <taxon>Veillonellaceae</taxon>
        <taxon>Dialister</taxon>
    </lineage>
</organism>
<evidence type="ECO:0000256" key="5">
    <source>
        <dbReference type="ARBA" id="ARBA00022884"/>
    </source>
</evidence>
<keyword evidence="10" id="KW-1185">Reference proteome</keyword>
<evidence type="ECO:0000256" key="8">
    <source>
        <dbReference type="ARBA" id="ARBA00023163"/>
    </source>
</evidence>
<comment type="subunit">
    <text evidence="3">Homohexamer.</text>
</comment>
<dbReference type="RefSeq" id="WP_007556059.1">
    <property type="nucleotide sequence ID" value="NZ_GL878519.1"/>
</dbReference>
<dbReference type="InterPro" id="IPR036482">
    <property type="entry name" value="Regulatory_HutP_sf"/>
</dbReference>
<accession>F2BX34</accession>
<keyword evidence="7" id="KW-0010">Activator</keyword>
<proteinExistence type="inferred from homology"/>
<name>F2BX34_9FIRM</name>
<comment type="similarity">
    <text evidence="2">Belongs to the HutP family.</text>
</comment>
<sequence>MKIEKTSIDTGRMALELILTQTRNEEHELIKRFKDAEILAVAVDFGGEFVKTIPKILESAVVASKRKGVIVDNYVEEGAILGATRSALEQIKIKGLGWNVGGKVGIIRNGENVCVAIYMQIGIINLDEMAVALSHRVIKQCD</sequence>
<dbReference type="Pfam" id="PF09021">
    <property type="entry name" value="HutP"/>
    <property type="match status" value="1"/>
</dbReference>
<evidence type="ECO:0000256" key="1">
    <source>
        <dbReference type="ARBA" id="ARBA00002945"/>
    </source>
</evidence>
<evidence type="ECO:0000256" key="4">
    <source>
        <dbReference type="ARBA" id="ARBA00019377"/>
    </source>
</evidence>
<evidence type="ECO:0000256" key="2">
    <source>
        <dbReference type="ARBA" id="ARBA00009992"/>
    </source>
</evidence>
<evidence type="ECO:0000256" key="7">
    <source>
        <dbReference type="ARBA" id="ARBA00023159"/>
    </source>
</evidence>
<dbReference type="Gene3D" id="3.40.1510.10">
    <property type="entry name" value="Hut operon regulatory protein HutP"/>
    <property type="match status" value="1"/>
</dbReference>
<dbReference type="EMBL" id="AFBB01000015">
    <property type="protein sequence ID" value="EGF13962.1"/>
    <property type="molecule type" value="Genomic_DNA"/>
</dbReference>
<comment type="caution">
    <text evidence="9">The sequence shown here is derived from an EMBL/GenBank/DDBJ whole genome shotgun (WGS) entry which is preliminary data.</text>
</comment>
<keyword evidence="6" id="KW-0805">Transcription regulation</keyword>
<dbReference type="HOGENOM" id="CLU_1793165_0_0_9"/>
<evidence type="ECO:0000313" key="10">
    <source>
        <dbReference type="Proteomes" id="UP000003503"/>
    </source>
</evidence>
<dbReference type="InterPro" id="IPR015111">
    <property type="entry name" value="Regulatory_HutP"/>
</dbReference>
<dbReference type="STRING" id="888062.HMPREF9083_0752"/>
<evidence type="ECO:0000313" key="9">
    <source>
        <dbReference type="EMBL" id="EGF13962.1"/>
    </source>
</evidence>
<dbReference type="AlphaFoldDB" id="F2BX34"/>
<reference evidence="9 10" key="1">
    <citation type="submission" date="2011-02" db="EMBL/GenBank/DDBJ databases">
        <authorList>
            <person name="Muzny D."/>
            <person name="Qin X."/>
            <person name="Deng J."/>
            <person name="Jiang H."/>
            <person name="Liu Y."/>
            <person name="Qu J."/>
            <person name="Song X.-Z."/>
            <person name="Zhang L."/>
            <person name="Thornton R."/>
            <person name="Coyle M."/>
            <person name="Francisco L."/>
            <person name="Jackson L."/>
            <person name="Javaid M."/>
            <person name="Korchina V."/>
            <person name="Kovar C."/>
            <person name="Mata R."/>
            <person name="Mathew T."/>
            <person name="Ngo R."/>
            <person name="Nguyen L."/>
            <person name="Nguyen N."/>
            <person name="Okwuonu G."/>
            <person name="Ongeri F."/>
            <person name="Pham C."/>
            <person name="Simmons D."/>
            <person name="Wilczek-Boney K."/>
            <person name="Hale W."/>
            <person name="Jakkamsetti A."/>
            <person name="Pham P."/>
            <person name="Ruth R."/>
            <person name="San Lucas F."/>
            <person name="Warren J."/>
            <person name="Zhang J."/>
            <person name="Zhao Z."/>
            <person name="Zhou C."/>
            <person name="Zhu D."/>
            <person name="Lee S."/>
            <person name="Bess C."/>
            <person name="Blankenburg K."/>
            <person name="Forbes L."/>
            <person name="Fu Q."/>
            <person name="Gubbala S."/>
            <person name="Hirani K."/>
            <person name="Jayaseelan J.C."/>
            <person name="Lara F."/>
            <person name="Munidasa M."/>
            <person name="Palculict T."/>
            <person name="Patil S."/>
            <person name="Pu L.-L."/>
            <person name="Saada N."/>
            <person name="Tang L."/>
            <person name="Weissenberger G."/>
            <person name="Zhu Y."/>
            <person name="Hemphill L."/>
            <person name="Shang Y."/>
            <person name="Youmans B."/>
            <person name="Ayvaz T."/>
            <person name="Ross M."/>
            <person name="Santibanez J."/>
            <person name="Aqrawi P."/>
            <person name="Gross S."/>
            <person name="Joshi V."/>
            <person name="Fowler G."/>
            <person name="Nazareth L."/>
            <person name="Reid J."/>
            <person name="Worley K."/>
            <person name="Petrosino J."/>
            <person name="Highlander S."/>
            <person name="Gibbs R."/>
        </authorList>
    </citation>
    <scope>NUCLEOTIDE SEQUENCE [LARGE SCALE GENOMIC DNA]</scope>
    <source>
        <strain evidence="9 10">DSM 19965</strain>
    </source>
</reference>
<protein>
    <recommendedName>
        <fullName evidence="4">Hut operon positive regulatory protein</fullName>
    </recommendedName>
</protein>
<gene>
    <name evidence="9" type="ORF">HMPREF9083_0752</name>
</gene>
<dbReference type="CDD" id="cd11640">
    <property type="entry name" value="HutP"/>
    <property type="match status" value="1"/>
</dbReference>
<keyword evidence="5" id="KW-0694">RNA-binding</keyword>
<dbReference type="GO" id="GO:0003723">
    <property type="term" value="F:RNA binding"/>
    <property type="evidence" value="ECO:0007669"/>
    <property type="project" value="UniProtKB-KW"/>
</dbReference>